<keyword evidence="2" id="KW-0805">Transcription regulation</keyword>
<dbReference type="Proteomes" id="UP000287651">
    <property type="component" value="Unassembled WGS sequence"/>
</dbReference>
<evidence type="ECO:0000256" key="1">
    <source>
        <dbReference type="ARBA" id="ARBA00007692"/>
    </source>
</evidence>
<dbReference type="EMBL" id="AMZH03011774">
    <property type="protein sequence ID" value="RRT52246.1"/>
    <property type="molecule type" value="Genomic_DNA"/>
</dbReference>
<evidence type="ECO:0000256" key="3">
    <source>
        <dbReference type="ARBA" id="ARBA00022946"/>
    </source>
</evidence>
<organism evidence="4 5">
    <name type="scientific">Ensete ventricosum</name>
    <name type="common">Abyssinian banana</name>
    <name type="synonym">Musa ensete</name>
    <dbReference type="NCBI Taxonomy" id="4639"/>
    <lineage>
        <taxon>Eukaryota</taxon>
        <taxon>Viridiplantae</taxon>
        <taxon>Streptophyta</taxon>
        <taxon>Embryophyta</taxon>
        <taxon>Tracheophyta</taxon>
        <taxon>Spermatophyta</taxon>
        <taxon>Magnoliopsida</taxon>
        <taxon>Liliopsida</taxon>
        <taxon>Zingiberales</taxon>
        <taxon>Musaceae</taxon>
        <taxon>Ensete</taxon>
    </lineage>
</organism>
<proteinExistence type="inferred from homology"/>
<keyword evidence="2" id="KW-0806">Transcription termination</keyword>
<evidence type="ECO:0000256" key="2">
    <source>
        <dbReference type="ARBA" id="ARBA00022472"/>
    </source>
</evidence>
<reference evidence="4 5" key="1">
    <citation type="journal article" date="2014" name="Agronomy (Basel)">
        <title>A Draft Genome Sequence for Ensete ventricosum, the Drought-Tolerant Tree Against Hunger.</title>
        <authorList>
            <person name="Harrison J."/>
            <person name="Moore K.A."/>
            <person name="Paszkiewicz K."/>
            <person name="Jones T."/>
            <person name="Grant M."/>
            <person name="Ambacheew D."/>
            <person name="Muzemil S."/>
            <person name="Studholme D.J."/>
        </authorList>
    </citation>
    <scope>NUCLEOTIDE SEQUENCE [LARGE SCALE GENOMIC DNA]</scope>
</reference>
<comment type="similarity">
    <text evidence="1">Belongs to the mTERF family.</text>
</comment>
<dbReference type="AlphaFoldDB" id="A0A426YKQ6"/>
<keyword evidence="2" id="KW-0804">Transcription</keyword>
<gene>
    <name evidence="4" type="ORF">B296_00026720</name>
</gene>
<dbReference type="SMART" id="SM00733">
    <property type="entry name" value="Mterf"/>
    <property type="match status" value="5"/>
</dbReference>
<dbReference type="Gene3D" id="1.25.70.10">
    <property type="entry name" value="Transcription termination factor 3, mitochondrial"/>
    <property type="match status" value="2"/>
</dbReference>
<keyword evidence="3" id="KW-0809">Transit peptide</keyword>
<evidence type="ECO:0000313" key="4">
    <source>
        <dbReference type="EMBL" id="RRT52246.1"/>
    </source>
</evidence>
<accession>A0A426YKQ6</accession>
<dbReference type="GO" id="GO:0003676">
    <property type="term" value="F:nucleic acid binding"/>
    <property type="evidence" value="ECO:0007669"/>
    <property type="project" value="InterPro"/>
</dbReference>
<dbReference type="InterPro" id="IPR003690">
    <property type="entry name" value="MTERF"/>
</dbReference>
<protein>
    <submittedName>
        <fullName evidence="4">Uncharacterized protein</fullName>
    </submittedName>
</protein>
<dbReference type="InterPro" id="IPR038538">
    <property type="entry name" value="MTERF_sf"/>
</dbReference>
<dbReference type="Pfam" id="PF02536">
    <property type="entry name" value="mTERF"/>
    <property type="match status" value="1"/>
</dbReference>
<name>A0A426YKQ6_ENSVE</name>
<sequence>MATAIDVKAFRLFRRPAKRLAGVSSPEKPDAVLHFLRSTAGLSPIQVRHVVRCCPCCLFSDVRATLLPKLQLLSSLFRPYDGPSEALADLVAACAPSWSSPFFFRCPRLLAIDDDQVLRRNLDILRGHPDVDVPAIVYKAPFLLLKPDSLESVYLLAEKELGIDPSSKEFVDALHLCAPFPKEILLRKLGIVRSYGFNNEQLFTMFRRSPIFLQLTEEHIRKKLDFLVGTVGLTKALLGNTWLLLFSLDSRLVPRYQLLQSLQSRRLLRQKINVGKAFAINQQRFNKVYVEKFCNGEGSDLAQSYMKNLSEPTLALQH</sequence>
<dbReference type="GO" id="GO:0006353">
    <property type="term" value="P:DNA-templated transcription termination"/>
    <property type="evidence" value="ECO:0007669"/>
    <property type="project" value="UniProtKB-KW"/>
</dbReference>
<comment type="caution">
    <text evidence="4">The sequence shown here is derived from an EMBL/GenBank/DDBJ whole genome shotgun (WGS) entry which is preliminary data.</text>
</comment>
<evidence type="ECO:0000313" key="5">
    <source>
        <dbReference type="Proteomes" id="UP000287651"/>
    </source>
</evidence>
<dbReference type="PANTHER" id="PTHR13068">
    <property type="entry name" value="CGI-12 PROTEIN-RELATED"/>
    <property type="match status" value="1"/>
</dbReference>
<dbReference type="PANTHER" id="PTHR13068:SF173">
    <property type="entry name" value="EMB|CAB62602.1"/>
    <property type="match status" value="1"/>
</dbReference>